<feature type="transmembrane region" description="Helical" evidence="10">
    <location>
        <begin position="301"/>
        <end position="320"/>
    </location>
</feature>
<dbReference type="GO" id="GO:0008360">
    <property type="term" value="P:regulation of cell shape"/>
    <property type="evidence" value="ECO:0007669"/>
    <property type="project" value="UniProtKB-KW"/>
</dbReference>
<keyword evidence="2" id="KW-1003">Cell membrane</keyword>
<feature type="transmembrane region" description="Helical" evidence="10">
    <location>
        <begin position="400"/>
        <end position="424"/>
    </location>
</feature>
<keyword evidence="3 10" id="KW-0812">Transmembrane</keyword>
<evidence type="ECO:0000313" key="13">
    <source>
        <dbReference type="Proteomes" id="UP000243753"/>
    </source>
</evidence>
<reference evidence="13" key="4">
    <citation type="submission" date="2017-06" db="EMBL/GenBank/DDBJ databases">
        <title>Capnocytophaga spp. assemblies.</title>
        <authorList>
            <person name="Gulvik C.A."/>
        </authorList>
    </citation>
    <scope>NUCLEOTIDE SEQUENCE [LARGE SCALE GENOMIC DNA]</scope>
    <source>
        <strain evidence="13">H3936</strain>
    </source>
</reference>
<evidence type="ECO:0000256" key="8">
    <source>
        <dbReference type="ARBA" id="ARBA00060041"/>
    </source>
</evidence>
<accession>A0A1X7BZ32</accession>
<dbReference type="GO" id="GO:0005886">
    <property type="term" value="C:plasma membrane"/>
    <property type="evidence" value="ECO:0007669"/>
    <property type="project" value="UniProtKB-SubCell"/>
</dbReference>
<evidence type="ECO:0000256" key="2">
    <source>
        <dbReference type="ARBA" id="ARBA00022475"/>
    </source>
</evidence>
<evidence type="ECO:0000256" key="5">
    <source>
        <dbReference type="ARBA" id="ARBA00022984"/>
    </source>
</evidence>
<evidence type="ECO:0000256" key="3">
    <source>
        <dbReference type="ARBA" id="ARBA00022692"/>
    </source>
</evidence>
<protein>
    <recommendedName>
        <fullName evidence="14">Polysaccharide biosynthesis protein C-terminal domain-containing protein</fullName>
    </recommendedName>
</protein>
<dbReference type="GO" id="GO:0015648">
    <property type="term" value="F:lipid-linked peptidoglycan transporter activity"/>
    <property type="evidence" value="ECO:0007669"/>
    <property type="project" value="TreeGrafter"/>
</dbReference>
<dbReference type="GO" id="GO:0009252">
    <property type="term" value="P:peptidoglycan biosynthetic process"/>
    <property type="evidence" value="ECO:0007669"/>
    <property type="project" value="UniProtKB-KW"/>
</dbReference>
<keyword evidence="5" id="KW-0573">Peptidoglycan synthesis</keyword>
<dbReference type="PANTHER" id="PTHR47019:SF1">
    <property type="entry name" value="LIPID II FLIPPASE MURJ"/>
    <property type="match status" value="1"/>
</dbReference>
<comment type="function">
    <text evidence="8">Involved in peptidoglycan biosynthesis. Transports lipid-linked peptidoglycan precursors from the inner to the outer leaflet of the cytoplasmic membrane.</text>
</comment>
<proteinExistence type="inferred from homology"/>
<reference evidence="12" key="3">
    <citation type="submission" date="2017-04" db="EMBL/GenBank/DDBJ databases">
        <authorList>
            <person name="Afonso C.L."/>
            <person name="Miller P.J."/>
            <person name="Scott M.A."/>
            <person name="Spackman E."/>
            <person name="Goraichik I."/>
            <person name="Dimitrov K.M."/>
            <person name="Suarez D.L."/>
            <person name="Swayne D.E."/>
        </authorList>
    </citation>
    <scope>NUCLEOTIDE SEQUENCE</scope>
    <source>
        <strain evidence="12">CC4</strain>
    </source>
</reference>
<feature type="transmembrane region" description="Helical" evidence="10">
    <location>
        <begin position="461"/>
        <end position="483"/>
    </location>
</feature>
<reference evidence="11" key="1">
    <citation type="journal article" date="2017" name="Genome Announc.">
        <title>Twelve Complete Reference Genomes of Clinical Isolates in the Capnocytophaga Genus.</title>
        <authorList>
            <person name="Villarma A."/>
            <person name="Gulvik C.A."/>
            <person name="Rowe L.A."/>
            <person name="Sheth M."/>
            <person name="Juieng P."/>
            <person name="Nicholson A.C."/>
            <person name="Loparev V.N."/>
            <person name="McQuiston J.R."/>
        </authorList>
    </citation>
    <scope>NUCLEOTIDE SEQUENCE</scope>
    <source>
        <strain evidence="11">H3936</strain>
    </source>
</reference>
<keyword evidence="6 10" id="KW-1133">Transmembrane helix</keyword>
<evidence type="ECO:0008006" key="14">
    <source>
        <dbReference type="Google" id="ProtNLM"/>
    </source>
</evidence>
<dbReference type="EMBL" id="LT838812">
    <property type="protein sequence ID" value="SMD29009.1"/>
    <property type="molecule type" value="Genomic_DNA"/>
</dbReference>
<evidence type="ECO:0000313" key="12">
    <source>
        <dbReference type="EMBL" id="SMD29009.1"/>
    </source>
</evidence>
<feature type="transmembrane region" description="Helical" evidence="10">
    <location>
        <begin position="84"/>
        <end position="106"/>
    </location>
</feature>
<keyword evidence="4" id="KW-0133">Cell shape</keyword>
<comment type="similarity">
    <text evidence="9">Belongs to the MurJ/MviN family.</text>
</comment>
<evidence type="ECO:0000313" key="11">
    <source>
        <dbReference type="EMBL" id="ATA94028.1"/>
    </source>
</evidence>
<feature type="transmembrane region" description="Helical" evidence="10">
    <location>
        <begin position="267"/>
        <end position="289"/>
    </location>
</feature>
<dbReference type="GO" id="GO:0034204">
    <property type="term" value="P:lipid translocation"/>
    <property type="evidence" value="ECO:0007669"/>
    <property type="project" value="TreeGrafter"/>
</dbReference>
<dbReference type="InterPro" id="IPR051050">
    <property type="entry name" value="Lipid_II_flippase_MurJ/MviN"/>
</dbReference>
<evidence type="ECO:0000256" key="10">
    <source>
        <dbReference type="SAM" id="Phobius"/>
    </source>
</evidence>
<feature type="transmembrane region" description="Helical" evidence="10">
    <location>
        <begin position="179"/>
        <end position="199"/>
    </location>
</feature>
<reference evidence="12" key="2">
    <citation type="submission" date="2017-04" db="EMBL/GenBank/DDBJ databases">
        <title>Identification of virulent Capnocytophaga canimorsus isolates by capsular typing.</title>
        <authorList>
            <person name="Hess E.H."/>
            <person name="Renzi F.R."/>
            <person name="Koudad D.K."/>
            <person name="Dol M.D."/>
            <person name="Cornelis G.R.C."/>
        </authorList>
    </citation>
    <scope>NUCLEOTIDE SEQUENCE</scope>
    <source>
        <strain evidence="12">CC4</strain>
    </source>
</reference>
<gene>
    <name evidence="12" type="ORF">CC4__530058</name>
    <name evidence="11" type="ORF">CGC54_06640</name>
</gene>
<feature type="transmembrane region" description="Helical" evidence="10">
    <location>
        <begin position="219"/>
        <end position="236"/>
    </location>
</feature>
<dbReference type="AlphaFoldDB" id="A0A1X7BZ32"/>
<evidence type="ECO:0000256" key="9">
    <source>
        <dbReference type="ARBA" id="ARBA00061532"/>
    </source>
</evidence>
<feature type="transmembrane region" description="Helical" evidence="10">
    <location>
        <begin position="126"/>
        <end position="146"/>
    </location>
</feature>
<dbReference type="RefSeq" id="WP_095919229.1">
    <property type="nucleotide sequence ID" value="NZ_CP022389.1"/>
</dbReference>
<dbReference type="Proteomes" id="UP000243753">
    <property type="component" value="Chromosome"/>
</dbReference>
<feature type="transmembrane region" description="Helical" evidence="10">
    <location>
        <begin position="375"/>
        <end position="394"/>
    </location>
</feature>
<feature type="transmembrane region" description="Helical" evidence="10">
    <location>
        <begin position="349"/>
        <end position="368"/>
    </location>
</feature>
<feature type="transmembrane region" description="Helical" evidence="10">
    <location>
        <begin position="436"/>
        <end position="455"/>
    </location>
</feature>
<feature type="transmembrane region" description="Helical" evidence="10">
    <location>
        <begin position="38"/>
        <end position="57"/>
    </location>
</feature>
<dbReference type="InterPro" id="IPR004268">
    <property type="entry name" value="MurJ"/>
</dbReference>
<name>A0A1X7BZ32_9FLAO</name>
<evidence type="ECO:0000256" key="7">
    <source>
        <dbReference type="ARBA" id="ARBA00023136"/>
    </source>
</evidence>
<feature type="transmembrane region" description="Helical" evidence="10">
    <location>
        <begin position="153"/>
        <end position="173"/>
    </location>
</feature>
<comment type="subcellular location">
    <subcellularLocation>
        <location evidence="1">Cell membrane</location>
        <topology evidence="1">Multi-pass membrane protein</topology>
    </subcellularLocation>
</comment>
<organism evidence="12">
    <name type="scientific">Capnocytophaga canimorsus</name>
    <dbReference type="NCBI Taxonomy" id="28188"/>
    <lineage>
        <taxon>Bacteria</taxon>
        <taxon>Pseudomonadati</taxon>
        <taxon>Bacteroidota</taxon>
        <taxon>Flavobacteriia</taxon>
        <taxon>Flavobacteriales</taxon>
        <taxon>Flavobacteriaceae</taxon>
        <taxon>Capnocytophaga</taxon>
    </lineage>
</organism>
<dbReference type="EMBL" id="CP022389">
    <property type="protein sequence ID" value="ATA94028.1"/>
    <property type="molecule type" value="Genomic_DNA"/>
</dbReference>
<sequence>MQKKSVYFLFLKLLKLPLGVLTLSLTVSYLGVSVEMDSWLVALTGIGTIGLAMWGSINETFRSKFIVIKEVEGEDIALARVHSLLFYIFIFSVLSIVVIWCFPQLLIRFFSTQVFHNRALILSEMFRLLAPFILLNQCVAICTFVLNAYDVFYIPEISSAVSQIVNILLILLFAEQLGIYVLIIALYISTVFLLFFLLYKLRKLKVNIFPLSIPNIEGFKMFFVFSIPFFIPYFFGQLSGVVEKRMATNIGIGAVSILDFSRKIPDIFNGVILSLILTMLLPTLTKFFVNRQQEDFQKIFLEIYQLALFCLISFVTLFFVGGDDLLTLLYGRGKITTNNLQEIIYVSKVYAVSLFGIFSYIVFGMVMLSINKGKVYAFFGALTQVVTILMNVLLVDYFGIIVFPITILIAHMISAFFMFLYFPYGRKKILITSMKYYLYGVVSCFVVYYTFKEYYVFRETIILGNLQLLILKSLFALLVIFLLGKLLRIHEIKNSWLLVQKIIRKYKK</sequence>
<dbReference type="Pfam" id="PF03023">
    <property type="entry name" value="MurJ"/>
    <property type="match status" value="1"/>
</dbReference>
<evidence type="ECO:0000256" key="4">
    <source>
        <dbReference type="ARBA" id="ARBA00022960"/>
    </source>
</evidence>
<evidence type="ECO:0000256" key="6">
    <source>
        <dbReference type="ARBA" id="ARBA00022989"/>
    </source>
</evidence>
<keyword evidence="7 10" id="KW-0472">Membrane</keyword>
<feature type="transmembrane region" description="Helical" evidence="10">
    <location>
        <begin position="7"/>
        <end position="32"/>
    </location>
</feature>
<evidence type="ECO:0000256" key="1">
    <source>
        <dbReference type="ARBA" id="ARBA00004651"/>
    </source>
</evidence>
<dbReference type="PANTHER" id="PTHR47019">
    <property type="entry name" value="LIPID II FLIPPASE MURJ"/>
    <property type="match status" value="1"/>
</dbReference>